<name>A0AAD9S0W8_PHOAM</name>
<dbReference type="InterPro" id="IPR010730">
    <property type="entry name" value="HET"/>
</dbReference>
<dbReference type="Proteomes" id="UP001265746">
    <property type="component" value="Unassembled WGS sequence"/>
</dbReference>
<feature type="compositionally biased region" description="Basic and acidic residues" evidence="1">
    <location>
        <begin position="434"/>
        <end position="443"/>
    </location>
</feature>
<comment type="caution">
    <text evidence="3">The sequence shown here is derived from an EMBL/GenBank/DDBJ whole genome shotgun (WGS) entry which is preliminary data.</text>
</comment>
<feature type="domain" description="Heterokaryon incompatibility" evidence="2">
    <location>
        <begin position="118"/>
        <end position="291"/>
    </location>
</feature>
<accession>A0AAD9S0W8</accession>
<dbReference type="Pfam" id="PF06985">
    <property type="entry name" value="HET"/>
    <property type="match status" value="1"/>
</dbReference>
<keyword evidence="4" id="KW-1185">Reference proteome</keyword>
<proteinExistence type="predicted"/>
<dbReference type="PANTHER" id="PTHR33112">
    <property type="entry name" value="DOMAIN PROTEIN, PUTATIVE-RELATED"/>
    <property type="match status" value="1"/>
</dbReference>
<evidence type="ECO:0000259" key="2">
    <source>
        <dbReference type="Pfam" id="PF06985"/>
    </source>
</evidence>
<evidence type="ECO:0000313" key="4">
    <source>
        <dbReference type="Proteomes" id="UP001265746"/>
    </source>
</evidence>
<dbReference type="AlphaFoldDB" id="A0AAD9S0W8"/>
<organism evidence="3 4">
    <name type="scientific">Phomopsis amygdali</name>
    <name type="common">Fusicoccum amygdali</name>
    <dbReference type="NCBI Taxonomy" id="1214568"/>
    <lineage>
        <taxon>Eukaryota</taxon>
        <taxon>Fungi</taxon>
        <taxon>Dikarya</taxon>
        <taxon>Ascomycota</taxon>
        <taxon>Pezizomycotina</taxon>
        <taxon>Sordariomycetes</taxon>
        <taxon>Sordariomycetidae</taxon>
        <taxon>Diaporthales</taxon>
        <taxon>Diaporthaceae</taxon>
        <taxon>Diaporthe</taxon>
    </lineage>
</organism>
<evidence type="ECO:0000313" key="3">
    <source>
        <dbReference type="EMBL" id="KAK2596013.1"/>
    </source>
</evidence>
<dbReference type="PANTHER" id="PTHR33112:SF16">
    <property type="entry name" value="HETEROKARYON INCOMPATIBILITY DOMAIN-CONTAINING PROTEIN"/>
    <property type="match status" value="1"/>
</dbReference>
<sequence length="751" mass="85397">MYRIVGPYHRTVLEVSAVDHRPGQDVFWIRSGTGDQRDLGASNILQKLKQEEAPTVCGSPARLELAQHWLKECLTWHWECLYWRESFSMPSRVIDVGPKDGSREPSLYMPPPSHQDYYLCLSHRWGGAKVLQTVMGDPPGTPNGKTGTFSEFQSAIPMASMPKTFRDAVQVTRALGFRYIWIDSLCIVQDRPSDWEAEAKKMGSYYRNAHLTLFAGSAVSADSGLFFPIARPARPSHIGSVSVELPNCRHHGAEPHTFPLFAREPRMMRNQYGDGPKPKCALDERAWVLQEELLSARALIFTDEGLYWECTSLSASEWHPHGSQYLYTRALSAMDPDSYGGEVFRTPQRSCAQQFKAGLVMDREYLDSTPDPLVRALRSRVPVALGELVSELAALKHARVRMPPPSSTSKSKEMQMVRHHTTQLAKPEQDLQSGEEHHKHTDSTSRPSSPHPAQASAFRKDNIVALPFFWHRLVANYSARHLTRESDRLIAIQGLVSMLSAVRNDRYYAGLWGRTLQEDMLWVAADTKIDVDQMCDCMPQKIQQTQGLKPRRRSGNSETRQVIAPSWSWISADQGVMFLMLMDHFEVHEEFFRPLRIVMDDDTAVFNVRGRLTLEGVLRPVGLAVAFDEFHSWREIEGSIYNPSDPSKKKIGFWQPDRRTRMTGAMVCVPLVLMGRMKLVINCLVLEPTENCRLRNKASKLLEFRRIGMATIRAEHRAFLGLGKSQKIGDSRSWDDRVKEWTRKPVVIDIV</sequence>
<protein>
    <recommendedName>
        <fullName evidence="2">Heterokaryon incompatibility domain-containing protein</fullName>
    </recommendedName>
</protein>
<dbReference type="EMBL" id="JAUJFL010000012">
    <property type="protein sequence ID" value="KAK2596013.1"/>
    <property type="molecule type" value="Genomic_DNA"/>
</dbReference>
<feature type="region of interest" description="Disordered" evidence="1">
    <location>
        <begin position="399"/>
        <end position="456"/>
    </location>
</feature>
<reference evidence="3" key="1">
    <citation type="submission" date="2023-06" db="EMBL/GenBank/DDBJ databases">
        <authorList>
            <person name="Noh H."/>
        </authorList>
    </citation>
    <scope>NUCLEOTIDE SEQUENCE</scope>
    <source>
        <strain evidence="3">DUCC20226</strain>
    </source>
</reference>
<gene>
    <name evidence="3" type="ORF">N8I77_013524</name>
</gene>
<evidence type="ECO:0000256" key="1">
    <source>
        <dbReference type="SAM" id="MobiDB-lite"/>
    </source>
</evidence>